<feature type="region of interest" description="Disordered" evidence="6">
    <location>
        <begin position="329"/>
        <end position="349"/>
    </location>
</feature>
<proteinExistence type="predicted"/>
<dbReference type="PANTHER" id="PTHR12560">
    <property type="entry name" value="LONGEVITY ASSURANCE FACTOR 1 LAG1"/>
    <property type="match status" value="1"/>
</dbReference>
<evidence type="ECO:0000256" key="5">
    <source>
        <dbReference type="PROSITE-ProRule" id="PRU00205"/>
    </source>
</evidence>
<dbReference type="AlphaFoldDB" id="A0A7S2UR35"/>
<evidence type="ECO:0000256" key="1">
    <source>
        <dbReference type="ARBA" id="ARBA00004141"/>
    </source>
</evidence>
<reference evidence="9" key="1">
    <citation type="submission" date="2021-01" db="EMBL/GenBank/DDBJ databases">
        <authorList>
            <person name="Corre E."/>
            <person name="Pelletier E."/>
            <person name="Niang G."/>
            <person name="Scheremetjew M."/>
            <person name="Finn R."/>
            <person name="Kale V."/>
            <person name="Holt S."/>
            <person name="Cochrane G."/>
            <person name="Meng A."/>
            <person name="Brown T."/>
            <person name="Cohen L."/>
        </authorList>
    </citation>
    <scope>NUCLEOTIDE SEQUENCE</scope>
    <source>
        <strain evidence="9">CCMP2084</strain>
    </source>
</reference>
<dbReference type="PANTHER" id="PTHR12560:SF0">
    <property type="entry name" value="LD18904P"/>
    <property type="match status" value="1"/>
</dbReference>
<dbReference type="GO" id="GO:0016020">
    <property type="term" value="C:membrane"/>
    <property type="evidence" value="ECO:0007669"/>
    <property type="project" value="UniProtKB-SubCell"/>
</dbReference>
<comment type="subcellular location">
    <subcellularLocation>
        <location evidence="1">Membrane</location>
        <topology evidence="1">Multi-pass membrane protein</topology>
    </subcellularLocation>
</comment>
<keyword evidence="2 5" id="KW-0812">Transmembrane</keyword>
<feature type="domain" description="TLC" evidence="8">
    <location>
        <begin position="121"/>
        <end position="321"/>
    </location>
</feature>
<feature type="transmembrane region" description="Helical" evidence="7">
    <location>
        <begin position="261"/>
        <end position="281"/>
    </location>
</feature>
<keyword evidence="3 7" id="KW-1133">Transmembrane helix</keyword>
<protein>
    <recommendedName>
        <fullName evidence="8">TLC domain-containing protein</fullName>
    </recommendedName>
</protein>
<evidence type="ECO:0000256" key="3">
    <source>
        <dbReference type="ARBA" id="ARBA00022989"/>
    </source>
</evidence>
<dbReference type="SMART" id="SM00724">
    <property type="entry name" value="TLC"/>
    <property type="match status" value="1"/>
</dbReference>
<feature type="transmembrane region" description="Helical" evidence="7">
    <location>
        <begin position="219"/>
        <end position="240"/>
    </location>
</feature>
<dbReference type="InterPro" id="IPR016439">
    <property type="entry name" value="Lag1/Lac1-like"/>
</dbReference>
<gene>
    <name evidence="9" type="ORF">ASEP1449_LOCUS19427</name>
</gene>
<feature type="transmembrane region" description="Helical" evidence="7">
    <location>
        <begin position="85"/>
        <end position="102"/>
    </location>
</feature>
<feature type="compositionally biased region" description="Acidic residues" evidence="6">
    <location>
        <begin position="330"/>
        <end position="342"/>
    </location>
</feature>
<dbReference type="Pfam" id="PF03798">
    <property type="entry name" value="TRAM_LAG1_CLN8"/>
    <property type="match status" value="1"/>
</dbReference>
<accession>A0A7S2UR35</accession>
<feature type="transmembrane region" description="Helical" evidence="7">
    <location>
        <begin position="293"/>
        <end position="313"/>
    </location>
</feature>
<feature type="transmembrane region" description="Helical" evidence="7">
    <location>
        <begin position="123"/>
        <end position="144"/>
    </location>
</feature>
<dbReference type="GO" id="GO:0046513">
    <property type="term" value="P:ceramide biosynthetic process"/>
    <property type="evidence" value="ECO:0007669"/>
    <property type="project" value="InterPro"/>
</dbReference>
<sequence length="349" mass="40312">MPSLRFQLLGKDPFHDGAFAHGMERLSVGLEVYRTCSWAFGSKLFEVLDPPGGLLERDGEIPSQKFTRFHLESLQSTAVEDGSDWIVLIIQFIIVHICSWWGRRYIWEPLAKSCMRRPTPRNVQKFSAIATANLFHSLSAIFAWRMLYDRDWLWERAKWSIVVDEVEPDVKFFYLLYAARYISDAISLLFEITKEDSWAFAVHHIASVGLVLGSAASGYVRIGCVFMFFLDWVDIVLTAAKLLKYSSKKRNDIFQILADRLFELFAVSFIITRNGVLNYVAYVCLVDFENAPILKTQVVVLVMLMTYWLVLILKHAIHQLFGDGSIDDLRESDDEEEDEEVENVDKKRR</sequence>
<evidence type="ECO:0000256" key="2">
    <source>
        <dbReference type="ARBA" id="ARBA00022692"/>
    </source>
</evidence>
<dbReference type="EMBL" id="HBHQ01028635">
    <property type="protein sequence ID" value="CAD9827593.1"/>
    <property type="molecule type" value="Transcribed_RNA"/>
</dbReference>
<organism evidence="9">
    <name type="scientific">Attheya septentrionalis</name>
    <dbReference type="NCBI Taxonomy" id="420275"/>
    <lineage>
        <taxon>Eukaryota</taxon>
        <taxon>Sar</taxon>
        <taxon>Stramenopiles</taxon>
        <taxon>Ochrophyta</taxon>
        <taxon>Bacillariophyta</taxon>
        <taxon>Coscinodiscophyceae</taxon>
        <taxon>Chaetocerotophycidae</taxon>
        <taxon>Chaetocerotales</taxon>
        <taxon>Attheyaceae</taxon>
        <taxon>Attheya</taxon>
    </lineage>
</organism>
<keyword evidence="4 5" id="KW-0472">Membrane</keyword>
<evidence type="ECO:0000256" key="4">
    <source>
        <dbReference type="ARBA" id="ARBA00023136"/>
    </source>
</evidence>
<evidence type="ECO:0000259" key="8">
    <source>
        <dbReference type="PROSITE" id="PS50922"/>
    </source>
</evidence>
<evidence type="ECO:0000256" key="7">
    <source>
        <dbReference type="SAM" id="Phobius"/>
    </source>
</evidence>
<dbReference type="InterPro" id="IPR006634">
    <property type="entry name" value="TLC-dom"/>
</dbReference>
<evidence type="ECO:0000256" key="6">
    <source>
        <dbReference type="SAM" id="MobiDB-lite"/>
    </source>
</evidence>
<name>A0A7S2UR35_9STRA</name>
<evidence type="ECO:0000313" key="9">
    <source>
        <dbReference type="EMBL" id="CAD9827593.1"/>
    </source>
</evidence>
<dbReference type="PROSITE" id="PS50922">
    <property type="entry name" value="TLC"/>
    <property type="match status" value="1"/>
</dbReference>
<dbReference type="GO" id="GO:0050291">
    <property type="term" value="F:sphingosine N-acyltransferase activity"/>
    <property type="evidence" value="ECO:0007669"/>
    <property type="project" value="InterPro"/>
</dbReference>